<reference evidence="2 3" key="1">
    <citation type="submission" date="2023-10" db="EMBL/GenBank/DDBJ databases">
        <title>Chromosome-scale genome assembly provides insights into flower coloration mechanisms of Canna indica.</title>
        <authorList>
            <person name="Li C."/>
        </authorList>
    </citation>
    <scope>NUCLEOTIDE SEQUENCE [LARGE SCALE GENOMIC DNA]</scope>
    <source>
        <tissue evidence="2">Flower</tissue>
    </source>
</reference>
<proteinExistence type="predicted"/>
<dbReference type="PANTHER" id="PTHR34572:SF1">
    <property type="entry name" value="GOLGIN FAMILY A PROTEIN"/>
    <property type="match status" value="1"/>
</dbReference>
<gene>
    <name evidence="2" type="ORF">Cni_G09181</name>
</gene>
<feature type="compositionally biased region" description="Basic and acidic residues" evidence="1">
    <location>
        <begin position="172"/>
        <end position="184"/>
    </location>
</feature>
<sequence length="228" mass="25071">MEGVAARLGRSSTRYGPAAVFSGPVRRWNKKWVPLSNPDNRRRSSNGGLPHSSHLLLYRWTPASSPTDGAVSASKDAATPQPEEPPRRKFRYVPISIIDERKEEYSPKSNDIIKPNEADQFPHIGQIDPSATNPDMNNVSAEEAQASYKDQTSSDEGNGGAELDLSLGLRAPEGDHEDELKTLKQGESSIKLVKASSNQDTEKRSVSKPVAQNRLKRKAATPDLEMRV</sequence>
<dbReference type="EMBL" id="CP136892">
    <property type="protein sequence ID" value="WOL00468.1"/>
    <property type="molecule type" value="Genomic_DNA"/>
</dbReference>
<feature type="region of interest" description="Disordered" evidence="1">
    <location>
        <begin position="1"/>
        <end position="20"/>
    </location>
</feature>
<evidence type="ECO:0000313" key="2">
    <source>
        <dbReference type="EMBL" id="WOL00468.1"/>
    </source>
</evidence>
<feature type="region of interest" description="Disordered" evidence="1">
    <location>
        <begin position="31"/>
        <end position="228"/>
    </location>
</feature>
<dbReference type="AlphaFoldDB" id="A0AAQ3K207"/>
<name>A0AAQ3K207_9LILI</name>
<keyword evidence="3" id="KW-1185">Reference proteome</keyword>
<accession>A0AAQ3K207</accession>
<feature type="compositionally biased region" description="Polar residues" evidence="1">
    <location>
        <begin position="129"/>
        <end position="140"/>
    </location>
</feature>
<evidence type="ECO:0000313" key="3">
    <source>
        <dbReference type="Proteomes" id="UP001327560"/>
    </source>
</evidence>
<dbReference type="Proteomes" id="UP001327560">
    <property type="component" value="Chromosome 3"/>
</dbReference>
<dbReference type="PANTHER" id="PTHR34572">
    <property type="entry name" value="GOLGIN FAMILY A PROTEIN"/>
    <property type="match status" value="1"/>
</dbReference>
<organism evidence="2 3">
    <name type="scientific">Canna indica</name>
    <name type="common">Indian-shot</name>
    <dbReference type="NCBI Taxonomy" id="4628"/>
    <lineage>
        <taxon>Eukaryota</taxon>
        <taxon>Viridiplantae</taxon>
        <taxon>Streptophyta</taxon>
        <taxon>Embryophyta</taxon>
        <taxon>Tracheophyta</taxon>
        <taxon>Spermatophyta</taxon>
        <taxon>Magnoliopsida</taxon>
        <taxon>Liliopsida</taxon>
        <taxon>Zingiberales</taxon>
        <taxon>Cannaceae</taxon>
        <taxon>Canna</taxon>
    </lineage>
</organism>
<evidence type="ECO:0000256" key="1">
    <source>
        <dbReference type="SAM" id="MobiDB-lite"/>
    </source>
</evidence>
<protein>
    <submittedName>
        <fullName evidence="2">Uncharacterized protein</fullName>
    </submittedName>
</protein>